<dbReference type="EMBL" id="JAGTJQ010000009">
    <property type="protein sequence ID" value="KAH7024551.1"/>
    <property type="molecule type" value="Genomic_DNA"/>
</dbReference>
<dbReference type="PROSITE" id="PS50801">
    <property type="entry name" value="STAS"/>
    <property type="match status" value="1"/>
</dbReference>
<evidence type="ECO:0000256" key="5">
    <source>
        <dbReference type="SAM" id="MobiDB-lite"/>
    </source>
</evidence>
<dbReference type="RefSeq" id="XP_046008099.1">
    <property type="nucleotide sequence ID" value="XM_046162693.1"/>
</dbReference>
<feature type="region of interest" description="Disordered" evidence="5">
    <location>
        <begin position="1"/>
        <end position="72"/>
    </location>
</feature>
<feature type="transmembrane region" description="Helical" evidence="6">
    <location>
        <begin position="521"/>
        <end position="540"/>
    </location>
</feature>
<feature type="compositionally biased region" description="Basic residues" evidence="5">
    <location>
        <begin position="471"/>
        <end position="483"/>
    </location>
</feature>
<feature type="transmembrane region" description="Helical" evidence="6">
    <location>
        <begin position="561"/>
        <end position="581"/>
    </location>
</feature>
<sequence>MAGYEDTSRPLLGPMSSGDNQTYGSFGSASTQCGSSSISPSSSSPIIPPKRQQRHRRYDYSDDDDDDNGEDYWLANDRSSIADIDLEMNTSAEKRHSLLTTTGWRQPPSAATITTSTSAATQILTTLIPGISWLRSYSASSVIPDLMGALTVASLYIPLAFSFASVANVPPASSLYAFVFHPPVYALLGTCPLMVTGPEATGSLLVGAAIHALGGSSGGEEEDPATNALIAGAATALAGLILLAMGFLRLGFLDNMLSRPLMKGFICGVGVVLVVKQAVPGLGLQDVLREAMGASDTTPGSGEKGGAASALDILLTLLGSVTQVDLLAAVFSVGTLGFVLVCAHIKKAHVKTLPSIVYIPDRFIAIVVSAVVVYLFDLESHGLEIVGAAGSSRPGLPTFNAGLVTDFDRLKSVGNTALMIAMLGYFESSVTGKSMGRPATATTAVPPLPTSDNSDGSPAPRHHQVITSNKNKTRATTTHRRHLGSSTAGHSSHAQARGPHQTRPQAQPLPPSSPPSADRELVALGAANVLGGFFSTLPAFGGFGRSKLNLQAGSQTPMSGVFLALITFLAILFVTPLLYFVPRATLAAMSCAVGIAMVEECAHDAVFFVRARAWREVALMGSVAGVIFVRGMDVGVVVGLGVAVVMLVKGASGVSADVVVPEAWVTTSSSSGSHHKVGFHMDHQVVLNVRGTLSFVNAAALVARIDEAAGGAGASGPAILVLDMLGVTRADACCGQLLVEALQRHAGGGLAVVVVCSPEAENVLRTMKRCGLLEIGQGVRLASDHDEAMEMVSEMVLRGRPQSLLA</sequence>
<dbReference type="Pfam" id="PF01740">
    <property type="entry name" value="STAS"/>
    <property type="match status" value="1"/>
</dbReference>
<reference evidence="8" key="1">
    <citation type="journal article" date="2021" name="Nat. Commun.">
        <title>Genetic determinants of endophytism in the Arabidopsis root mycobiome.</title>
        <authorList>
            <person name="Mesny F."/>
            <person name="Miyauchi S."/>
            <person name="Thiergart T."/>
            <person name="Pickel B."/>
            <person name="Atanasova L."/>
            <person name="Karlsson M."/>
            <person name="Huettel B."/>
            <person name="Barry K.W."/>
            <person name="Haridas S."/>
            <person name="Chen C."/>
            <person name="Bauer D."/>
            <person name="Andreopoulos W."/>
            <person name="Pangilinan J."/>
            <person name="LaButti K."/>
            <person name="Riley R."/>
            <person name="Lipzen A."/>
            <person name="Clum A."/>
            <person name="Drula E."/>
            <person name="Henrissat B."/>
            <person name="Kohler A."/>
            <person name="Grigoriev I.V."/>
            <person name="Martin F.M."/>
            <person name="Hacquard S."/>
        </authorList>
    </citation>
    <scope>NUCLEOTIDE SEQUENCE</scope>
    <source>
        <strain evidence="8">MPI-CAGE-CH-0230</strain>
    </source>
</reference>
<keyword evidence="3 6" id="KW-1133">Transmembrane helix</keyword>
<feature type="transmembrane region" description="Helical" evidence="6">
    <location>
        <begin position="174"/>
        <end position="195"/>
    </location>
</feature>
<dbReference type="InterPro" id="IPR002645">
    <property type="entry name" value="STAS_dom"/>
</dbReference>
<feature type="region of interest" description="Disordered" evidence="5">
    <location>
        <begin position="436"/>
        <end position="518"/>
    </location>
</feature>
<evidence type="ECO:0000256" key="1">
    <source>
        <dbReference type="ARBA" id="ARBA00004141"/>
    </source>
</evidence>
<evidence type="ECO:0000259" key="7">
    <source>
        <dbReference type="PROSITE" id="PS50801"/>
    </source>
</evidence>
<feature type="transmembrane region" description="Helical" evidence="6">
    <location>
        <begin position="228"/>
        <end position="248"/>
    </location>
</feature>
<feature type="compositionally biased region" description="Polar residues" evidence="5">
    <location>
        <begin position="17"/>
        <end position="34"/>
    </location>
</feature>
<keyword evidence="4 6" id="KW-0472">Membrane</keyword>
<comment type="subcellular location">
    <subcellularLocation>
        <location evidence="1">Membrane</location>
        <topology evidence="1">Multi-pass membrane protein</topology>
    </subcellularLocation>
</comment>
<dbReference type="InterPro" id="IPR011547">
    <property type="entry name" value="SLC26A/SulP_dom"/>
</dbReference>
<dbReference type="Pfam" id="PF00916">
    <property type="entry name" value="Sulfate_transp"/>
    <property type="match status" value="2"/>
</dbReference>
<comment type="caution">
    <text evidence="8">The sequence shown here is derived from an EMBL/GenBank/DDBJ whole genome shotgun (WGS) entry which is preliminary data.</text>
</comment>
<feature type="domain" description="STAS" evidence="7">
    <location>
        <begin position="685"/>
        <end position="792"/>
    </location>
</feature>
<organism evidence="8 9">
    <name type="scientific">Microdochium trichocladiopsis</name>
    <dbReference type="NCBI Taxonomy" id="1682393"/>
    <lineage>
        <taxon>Eukaryota</taxon>
        <taxon>Fungi</taxon>
        <taxon>Dikarya</taxon>
        <taxon>Ascomycota</taxon>
        <taxon>Pezizomycotina</taxon>
        <taxon>Sordariomycetes</taxon>
        <taxon>Xylariomycetidae</taxon>
        <taxon>Xylariales</taxon>
        <taxon>Microdochiaceae</taxon>
        <taxon>Microdochium</taxon>
    </lineage>
</organism>
<proteinExistence type="predicted"/>
<feature type="transmembrane region" description="Helical" evidence="6">
    <location>
        <begin position="146"/>
        <end position="167"/>
    </location>
</feature>
<dbReference type="InterPro" id="IPR036513">
    <property type="entry name" value="STAS_dom_sf"/>
</dbReference>
<evidence type="ECO:0000256" key="4">
    <source>
        <dbReference type="ARBA" id="ARBA00023136"/>
    </source>
</evidence>
<evidence type="ECO:0000256" key="6">
    <source>
        <dbReference type="SAM" id="Phobius"/>
    </source>
</evidence>
<dbReference type="SUPFAM" id="SSF52091">
    <property type="entry name" value="SpoIIaa-like"/>
    <property type="match status" value="1"/>
</dbReference>
<evidence type="ECO:0000313" key="9">
    <source>
        <dbReference type="Proteomes" id="UP000756346"/>
    </source>
</evidence>
<evidence type="ECO:0000256" key="3">
    <source>
        <dbReference type="ARBA" id="ARBA00022989"/>
    </source>
</evidence>
<protein>
    <submittedName>
        <fullName evidence="8">Sulfate transporter family-domain-containing protein</fullName>
    </submittedName>
</protein>
<evidence type="ECO:0000313" key="8">
    <source>
        <dbReference type="EMBL" id="KAH7024551.1"/>
    </source>
</evidence>
<dbReference type="GO" id="GO:0055085">
    <property type="term" value="P:transmembrane transport"/>
    <property type="evidence" value="ECO:0007669"/>
    <property type="project" value="InterPro"/>
</dbReference>
<keyword evidence="9" id="KW-1185">Reference proteome</keyword>
<feature type="transmembrane region" description="Helical" evidence="6">
    <location>
        <begin position="621"/>
        <end position="648"/>
    </location>
</feature>
<accession>A0A9P9BPH5</accession>
<feature type="transmembrane region" description="Helical" evidence="6">
    <location>
        <begin position="326"/>
        <end position="345"/>
    </location>
</feature>
<feature type="compositionally biased region" description="Polar residues" evidence="5">
    <location>
        <begin position="484"/>
        <end position="494"/>
    </location>
</feature>
<dbReference type="AlphaFoldDB" id="A0A9P9BPH5"/>
<dbReference type="Gene3D" id="3.30.750.24">
    <property type="entry name" value="STAS domain"/>
    <property type="match status" value="1"/>
</dbReference>
<dbReference type="OrthoDB" id="427213at2759"/>
<feature type="compositionally biased region" description="Acidic residues" evidence="5">
    <location>
        <begin position="61"/>
        <end position="70"/>
    </location>
</feature>
<evidence type="ECO:0000256" key="2">
    <source>
        <dbReference type="ARBA" id="ARBA00022692"/>
    </source>
</evidence>
<dbReference type="PANTHER" id="PTHR11814">
    <property type="entry name" value="SULFATE TRANSPORTER"/>
    <property type="match status" value="1"/>
</dbReference>
<dbReference type="GeneID" id="70192239"/>
<dbReference type="GO" id="GO:0016020">
    <property type="term" value="C:membrane"/>
    <property type="evidence" value="ECO:0007669"/>
    <property type="project" value="UniProtKB-SubCell"/>
</dbReference>
<dbReference type="InterPro" id="IPR001902">
    <property type="entry name" value="SLC26A/SulP_fam"/>
</dbReference>
<dbReference type="Proteomes" id="UP000756346">
    <property type="component" value="Unassembled WGS sequence"/>
</dbReference>
<name>A0A9P9BPH5_9PEZI</name>
<feature type="compositionally biased region" description="Low complexity" evidence="5">
    <location>
        <begin position="35"/>
        <end position="45"/>
    </location>
</feature>
<feature type="transmembrane region" description="Helical" evidence="6">
    <location>
        <begin position="260"/>
        <end position="279"/>
    </location>
</feature>
<keyword evidence="2 6" id="KW-0812">Transmembrane</keyword>
<gene>
    <name evidence="8" type="ORF">B0I36DRAFT_434251</name>
</gene>